<dbReference type="AlphaFoldDB" id="A0A0K1PT35"/>
<dbReference type="GO" id="GO:0046872">
    <property type="term" value="F:metal ion binding"/>
    <property type="evidence" value="ECO:0007669"/>
    <property type="project" value="UniProtKB-KW"/>
</dbReference>
<comment type="cofactor">
    <cofactor evidence="2">
        <name>Fe cation</name>
        <dbReference type="ChEBI" id="CHEBI:24875"/>
    </cofactor>
    <text evidence="2">Binds 1 Fe cation per subunit.</text>
</comment>
<dbReference type="Pfam" id="PF05726">
    <property type="entry name" value="Pirin_C"/>
    <property type="match status" value="1"/>
</dbReference>
<dbReference type="CDD" id="cd02909">
    <property type="entry name" value="cupin_pirin_N"/>
    <property type="match status" value="1"/>
</dbReference>
<evidence type="ECO:0000256" key="4">
    <source>
        <dbReference type="SAM" id="MobiDB-lite"/>
    </source>
</evidence>
<gene>
    <name evidence="7" type="ORF">AKJ09_03362</name>
</gene>
<keyword evidence="2" id="KW-0408">Iron</keyword>
<accession>A0A0K1PT35</accession>
<feature type="domain" description="Pirin C-terminal" evidence="6">
    <location>
        <begin position="193"/>
        <end position="300"/>
    </location>
</feature>
<feature type="binding site" evidence="2">
    <location>
        <position position="119"/>
    </location>
    <ligand>
        <name>Fe cation</name>
        <dbReference type="ChEBI" id="CHEBI:24875"/>
    </ligand>
</feature>
<name>A0A0K1PT35_9BACT</name>
<dbReference type="OrthoDB" id="9780903at2"/>
<feature type="binding site" evidence="2">
    <location>
        <position position="75"/>
    </location>
    <ligand>
        <name>Fe cation</name>
        <dbReference type="ChEBI" id="CHEBI:24875"/>
    </ligand>
</feature>
<sequence length="300" mass="32341">MAQPNITPASKASSTDRTGRSVARLVRGMPTSDGAGVKLTRVLGTPELRRLDPFLMLDEFRSDEPQDYLAGFPDHPHRGFETFTYMLAGNFRHEDNHGGRGELGAGGGQWMTAGRGIVHSEMPQQEQGLVWGFQLWINLPAKDKMRDPGYQDVQPADIPTASLAKGVTVRVIAGKLGEHVGPAGKDRETDPHYFDVTIPAGADAEIPLPKGHAAFVYPFDGDVLAGEAGSERALARGTLGVLNEGEHVRLATKGDASKPSRVLVVAGKPLGEPVVQYGPFVMNTPQEIERAILDFQAGRF</sequence>
<evidence type="ECO:0000313" key="8">
    <source>
        <dbReference type="Proteomes" id="UP000064967"/>
    </source>
</evidence>
<dbReference type="Pfam" id="PF02678">
    <property type="entry name" value="Pirin"/>
    <property type="match status" value="1"/>
</dbReference>
<feature type="binding site" evidence="2">
    <location>
        <position position="121"/>
    </location>
    <ligand>
        <name>Fe cation</name>
        <dbReference type="ChEBI" id="CHEBI:24875"/>
    </ligand>
</feature>
<organism evidence="7 8">
    <name type="scientific">Labilithrix luteola</name>
    <dbReference type="NCBI Taxonomy" id="1391654"/>
    <lineage>
        <taxon>Bacteria</taxon>
        <taxon>Pseudomonadati</taxon>
        <taxon>Myxococcota</taxon>
        <taxon>Polyangia</taxon>
        <taxon>Polyangiales</taxon>
        <taxon>Labilitrichaceae</taxon>
        <taxon>Labilithrix</taxon>
    </lineage>
</organism>
<dbReference type="Proteomes" id="UP000064967">
    <property type="component" value="Chromosome"/>
</dbReference>
<proteinExistence type="inferred from homology"/>
<dbReference type="PATRIC" id="fig|1391654.3.peg.3401"/>
<feature type="region of interest" description="Disordered" evidence="4">
    <location>
        <begin position="1"/>
        <end position="30"/>
    </location>
</feature>
<dbReference type="SUPFAM" id="SSF51182">
    <property type="entry name" value="RmlC-like cupins"/>
    <property type="match status" value="1"/>
</dbReference>
<reference evidence="7 8" key="1">
    <citation type="submission" date="2015-08" db="EMBL/GenBank/DDBJ databases">
        <authorList>
            <person name="Babu N.S."/>
            <person name="Beckwith C.J."/>
            <person name="Beseler K.G."/>
            <person name="Brison A."/>
            <person name="Carone J.V."/>
            <person name="Caskin T.P."/>
            <person name="Diamond M."/>
            <person name="Durham M.E."/>
            <person name="Foxe J.M."/>
            <person name="Go M."/>
            <person name="Henderson B.A."/>
            <person name="Jones I.B."/>
            <person name="McGettigan J.A."/>
            <person name="Micheletti S.J."/>
            <person name="Nasrallah M.E."/>
            <person name="Ortiz D."/>
            <person name="Piller C.R."/>
            <person name="Privatt S.R."/>
            <person name="Schneider S.L."/>
            <person name="Sharp S."/>
            <person name="Smith T.C."/>
            <person name="Stanton J.D."/>
            <person name="Ullery H.E."/>
            <person name="Wilson R.J."/>
            <person name="Serrano M.G."/>
            <person name="Buck G."/>
            <person name="Lee V."/>
            <person name="Wang Y."/>
            <person name="Carvalho R."/>
            <person name="Voegtly L."/>
            <person name="Shi R."/>
            <person name="Duckworth R."/>
            <person name="Johnson A."/>
            <person name="Loviza R."/>
            <person name="Walstead R."/>
            <person name="Shah Z."/>
            <person name="Kiflezghi M."/>
            <person name="Wade K."/>
            <person name="Ball S.L."/>
            <person name="Bradley K.W."/>
            <person name="Asai D.J."/>
            <person name="Bowman C.A."/>
            <person name="Russell D.A."/>
            <person name="Pope W.H."/>
            <person name="Jacobs-Sera D."/>
            <person name="Hendrix R.W."/>
            <person name="Hatfull G.F."/>
        </authorList>
    </citation>
    <scope>NUCLEOTIDE SEQUENCE [LARGE SCALE GENOMIC DNA]</scope>
    <source>
        <strain evidence="7 8">DSM 27648</strain>
    </source>
</reference>
<feature type="compositionally biased region" description="Polar residues" evidence="4">
    <location>
        <begin position="1"/>
        <end position="16"/>
    </location>
</feature>
<dbReference type="PIRSF" id="PIRSF006232">
    <property type="entry name" value="Pirin"/>
    <property type="match status" value="1"/>
</dbReference>
<dbReference type="InterPro" id="IPR011051">
    <property type="entry name" value="RmlC_Cupin_sf"/>
</dbReference>
<evidence type="ECO:0000256" key="2">
    <source>
        <dbReference type="PIRSR" id="PIRSR006232-1"/>
    </source>
</evidence>
<dbReference type="STRING" id="1391654.AKJ09_03362"/>
<comment type="similarity">
    <text evidence="1 3">Belongs to the pirin family.</text>
</comment>
<dbReference type="InterPro" id="IPR008778">
    <property type="entry name" value="Pirin_C_dom"/>
</dbReference>
<dbReference type="InterPro" id="IPR003829">
    <property type="entry name" value="Pirin_N_dom"/>
</dbReference>
<evidence type="ECO:0000259" key="5">
    <source>
        <dbReference type="Pfam" id="PF02678"/>
    </source>
</evidence>
<keyword evidence="8" id="KW-1185">Reference proteome</keyword>
<feature type="domain" description="Pirin N-terminal" evidence="5">
    <location>
        <begin position="37"/>
        <end position="137"/>
    </location>
</feature>
<dbReference type="KEGG" id="llu:AKJ09_03362"/>
<dbReference type="RefSeq" id="WP_146647945.1">
    <property type="nucleotide sequence ID" value="NZ_CP012333.1"/>
</dbReference>
<evidence type="ECO:0000259" key="6">
    <source>
        <dbReference type="Pfam" id="PF05726"/>
    </source>
</evidence>
<dbReference type="CDD" id="cd02247">
    <property type="entry name" value="cupin_pirin_C"/>
    <property type="match status" value="1"/>
</dbReference>
<dbReference type="PANTHER" id="PTHR13903">
    <property type="entry name" value="PIRIN-RELATED"/>
    <property type="match status" value="1"/>
</dbReference>
<evidence type="ECO:0000256" key="1">
    <source>
        <dbReference type="ARBA" id="ARBA00008416"/>
    </source>
</evidence>
<dbReference type="InterPro" id="IPR012093">
    <property type="entry name" value="Pirin"/>
</dbReference>
<evidence type="ECO:0000313" key="7">
    <source>
        <dbReference type="EMBL" id="AKU96698.1"/>
    </source>
</evidence>
<feature type="binding site" evidence="2">
    <location>
        <position position="77"/>
    </location>
    <ligand>
        <name>Fe cation</name>
        <dbReference type="ChEBI" id="CHEBI:24875"/>
    </ligand>
</feature>
<dbReference type="Gene3D" id="2.60.120.10">
    <property type="entry name" value="Jelly Rolls"/>
    <property type="match status" value="2"/>
</dbReference>
<dbReference type="EMBL" id="CP012333">
    <property type="protein sequence ID" value="AKU96698.1"/>
    <property type="molecule type" value="Genomic_DNA"/>
</dbReference>
<protein>
    <submittedName>
        <fullName evidence="7">Pirin</fullName>
    </submittedName>
</protein>
<keyword evidence="2" id="KW-0479">Metal-binding</keyword>
<evidence type="ECO:0000256" key="3">
    <source>
        <dbReference type="RuleBase" id="RU003457"/>
    </source>
</evidence>
<dbReference type="PANTHER" id="PTHR13903:SF8">
    <property type="entry name" value="PIRIN"/>
    <property type="match status" value="1"/>
</dbReference>
<dbReference type="InterPro" id="IPR014710">
    <property type="entry name" value="RmlC-like_jellyroll"/>
</dbReference>